<dbReference type="SUPFAM" id="SSF51261">
    <property type="entry name" value="Duplicated hybrid motif"/>
    <property type="match status" value="1"/>
</dbReference>
<keyword evidence="5" id="KW-0378">Hydrolase</keyword>
<keyword evidence="4" id="KW-0479">Metal-binding</keyword>
<dbReference type="AlphaFoldDB" id="A0A090IG12"/>
<dbReference type="FunFam" id="2.70.70.10:FF:000002">
    <property type="entry name" value="Murein DD-endopeptidase MepM"/>
    <property type="match status" value="1"/>
</dbReference>
<keyword evidence="8" id="KW-1133">Transmembrane helix</keyword>
<dbReference type="Proteomes" id="UP000182660">
    <property type="component" value="Unassembled WGS sequence"/>
</dbReference>
<organism evidence="11 13">
    <name type="scientific">Moritella viscosa</name>
    <dbReference type="NCBI Taxonomy" id="80854"/>
    <lineage>
        <taxon>Bacteria</taxon>
        <taxon>Pseudomonadati</taxon>
        <taxon>Pseudomonadota</taxon>
        <taxon>Gammaproteobacteria</taxon>
        <taxon>Alteromonadales</taxon>
        <taxon>Moritellaceae</taxon>
        <taxon>Moritella</taxon>
    </lineage>
</organism>
<dbReference type="CDD" id="cd00118">
    <property type="entry name" value="LysM"/>
    <property type="match status" value="1"/>
</dbReference>
<dbReference type="EMBL" id="FPLD01000052">
    <property type="protein sequence ID" value="SGY96992.1"/>
    <property type="molecule type" value="Genomic_DNA"/>
</dbReference>
<comment type="cofactor">
    <cofactor evidence="1">
        <name>Zn(2+)</name>
        <dbReference type="ChEBI" id="CHEBI:29105"/>
    </cofactor>
</comment>
<evidence type="ECO:0000256" key="5">
    <source>
        <dbReference type="ARBA" id="ARBA00022801"/>
    </source>
</evidence>
<proteinExistence type="predicted"/>
<dbReference type="InterPro" id="IPR050570">
    <property type="entry name" value="Cell_wall_metabolism_enzyme"/>
</dbReference>
<dbReference type="GeneID" id="61295586"/>
<dbReference type="InterPro" id="IPR018392">
    <property type="entry name" value="LysM"/>
</dbReference>
<keyword evidence="7" id="KW-0482">Metalloprotease</keyword>
<protein>
    <recommendedName>
        <fullName evidence="9">LysM domain-containing protein</fullName>
    </recommendedName>
</protein>
<keyword evidence="3" id="KW-0645">Protease</keyword>
<dbReference type="PANTHER" id="PTHR21666:SF292">
    <property type="entry name" value="MUREIN DD-ENDOPEPTIDASE MEPM"/>
    <property type="match status" value="1"/>
</dbReference>
<keyword evidence="8" id="KW-0472">Membrane</keyword>
<sequence>MSSIKKNKLQLVLTWVLLTSVLLIIVALLPVTDKVDDSNDIGVSANPVTAEIMDVSKAKTATLLAESSSQSVSPDPVATVTESAVAAIAEDLAKSYPKTINYVIQKGDTLGAIFEQLDLSQTSLYQILEVDLNVLALDSIKPGQTLIFTEFEGELTRLELQVSLSHQVVYKRLGETGFEFEEINVDGEWRDHSYIGTVENSFSGSAKQAGLSLFEAQFIATLLKDKINFSRDLRSGDTFKVLVSRQYIGDKLTGENRIDAVSINNRNRNISAYLYEGIYYDEEGLSIERAFVRRPVSSKYRISSSFNPRRLHPVTGLLRPHNGTDFAVPIGTPVYATGDGVVSRVVNHKYAGLYIEISNGQTYRTRFLHLSKALVRKGQRIKRGQKIALSGNSGRVTGPHLHYELHMRGRAVNAMTADIPIASAIDKRQQAAFKVALNSYHAAWEQVKS</sequence>
<evidence type="ECO:0000256" key="4">
    <source>
        <dbReference type="ARBA" id="ARBA00022723"/>
    </source>
</evidence>
<comment type="subcellular location">
    <subcellularLocation>
        <location evidence="2">Cell envelope</location>
    </subcellularLocation>
</comment>
<dbReference type="RefSeq" id="WP_045111565.1">
    <property type="nucleotide sequence ID" value="NZ_CAWQZC010000113.1"/>
</dbReference>
<evidence type="ECO:0000256" key="7">
    <source>
        <dbReference type="ARBA" id="ARBA00023049"/>
    </source>
</evidence>
<feature type="transmembrane region" description="Helical" evidence="8">
    <location>
        <begin position="12"/>
        <end position="31"/>
    </location>
</feature>
<dbReference type="GO" id="GO:0046872">
    <property type="term" value="F:metal ion binding"/>
    <property type="evidence" value="ECO:0007669"/>
    <property type="project" value="UniProtKB-KW"/>
</dbReference>
<dbReference type="Pfam" id="PF04225">
    <property type="entry name" value="LysM_OapA"/>
    <property type="match status" value="1"/>
</dbReference>
<evidence type="ECO:0000259" key="9">
    <source>
        <dbReference type="PROSITE" id="PS51782"/>
    </source>
</evidence>
<evidence type="ECO:0000256" key="3">
    <source>
        <dbReference type="ARBA" id="ARBA00022670"/>
    </source>
</evidence>
<evidence type="ECO:0000256" key="1">
    <source>
        <dbReference type="ARBA" id="ARBA00001947"/>
    </source>
</evidence>
<dbReference type="PATRIC" id="fig|80854.5.peg.3761"/>
<dbReference type="CDD" id="cd12797">
    <property type="entry name" value="M23_peptidase"/>
    <property type="match status" value="1"/>
</dbReference>
<evidence type="ECO:0000313" key="10">
    <source>
        <dbReference type="EMBL" id="SGY89209.1"/>
    </source>
</evidence>
<evidence type="ECO:0000256" key="6">
    <source>
        <dbReference type="ARBA" id="ARBA00022833"/>
    </source>
</evidence>
<evidence type="ECO:0000256" key="8">
    <source>
        <dbReference type="SAM" id="Phobius"/>
    </source>
</evidence>
<evidence type="ECO:0000256" key="2">
    <source>
        <dbReference type="ARBA" id="ARBA00004196"/>
    </source>
</evidence>
<dbReference type="Pfam" id="PF01551">
    <property type="entry name" value="Peptidase_M23"/>
    <property type="match status" value="1"/>
</dbReference>
<dbReference type="Pfam" id="PF19425">
    <property type="entry name" value="Csd3_N2"/>
    <property type="match status" value="1"/>
</dbReference>
<dbReference type="KEGG" id="mvs:MVIS_3555"/>
<dbReference type="Gene3D" id="2.70.70.10">
    <property type="entry name" value="Glucose Permease (Domain IIA)"/>
    <property type="match status" value="1"/>
</dbReference>
<dbReference type="EMBL" id="FPLJ01000041">
    <property type="protein sequence ID" value="SGY89209.1"/>
    <property type="molecule type" value="Genomic_DNA"/>
</dbReference>
<dbReference type="Gene3D" id="3.10.450.350">
    <property type="match status" value="2"/>
</dbReference>
<feature type="domain" description="LysM" evidence="9">
    <location>
        <begin position="100"/>
        <end position="148"/>
    </location>
</feature>
<dbReference type="InterPro" id="IPR045834">
    <property type="entry name" value="Csd3_N2"/>
</dbReference>
<dbReference type="InterPro" id="IPR007340">
    <property type="entry name" value="LysM_Opacity-associatedA"/>
</dbReference>
<dbReference type="GO" id="GO:0004222">
    <property type="term" value="F:metalloendopeptidase activity"/>
    <property type="evidence" value="ECO:0007669"/>
    <property type="project" value="TreeGrafter"/>
</dbReference>
<keyword evidence="6" id="KW-0862">Zinc</keyword>
<dbReference type="GO" id="GO:0042834">
    <property type="term" value="F:peptidoglycan binding"/>
    <property type="evidence" value="ECO:0007669"/>
    <property type="project" value="InterPro"/>
</dbReference>
<dbReference type="InterPro" id="IPR011055">
    <property type="entry name" value="Dup_hybrid_motif"/>
</dbReference>
<keyword evidence="8" id="KW-0812">Transmembrane</keyword>
<gene>
    <name evidence="10" type="ORF">MT2528_1679</name>
    <name evidence="11" type="ORF">NVI5450_1904</name>
</gene>
<dbReference type="GO" id="GO:0006508">
    <property type="term" value="P:proteolysis"/>
    <property type="evidence" value="ECO:0007669"/>
    <property type="project" value="UniProtKB-KW"/>
</dbReference>
<evidence type="ECO:0000313" key="11">
    <source>
        <dbReference type="EMBL" id="SGY96992.1"/>
    </source>
</evidence>
<dbReference type="GO" id="GO:0030313">
    <property type="term" value="C:cell envelope"/>
    <property type="evidence" value="ECO:0007669"/>
    <property type="project" value="UniProtKB-SubCell"/>
</dbReference>
<reference evidence="10 12" key="1">
    <citation type="submission" date="2016-11" db="EMBL/GenBank/DDBJ databases">
        <authorList>
            <person name="Klemetsen T."/>
        </authorList>
    </citation>
    <scope>NUCLEOTIDE SEQUENCE [LARGE SCALE GENOMIC DNA]</scope>
    <source>
        <strain evidence="10">MT 2528</strain>
    </source>
</reference>
<dbReference type="STRING" id="80854.MVIS_3555"/>
<reference evidence="11 13" key="2">
    <citation type="submission" date="2016-11" db="EMBL/GenBank/DDBJ databases">
        <authorList>
            <person name="Jaros S."/>
            <person name="Januszkiewicz K."/>
            <person name="Wedrychowicz H."/>
        </authorList>
    </citation>
    <scope>NUCLEOTIDE SEQUENCE [LARGE SCALE GENOMIC DNA]</scope>
    <source>
        <strain evidence="11">NVI 5450</strain>
    </source>
</reference>
<dbReference type="PANTHER" id="PTHR21666">
    <property type="entry name" value="PEPTIDASE-RELATED"/>
    <property type="match status" value="1"/>
</dbReference>
<dbReference type="InterPro" id="IPR016047">
    <property type="entry name" value="M23ase_b-sheet_dom"/>
</dbReference>
<dbReference type="HOGENOM" id="CLU_026846_0_0_6"/>
<dbReference type="Proteomes" id="UP000183794">
    <property type="component" value="Unassembled WGS sequence"/>
</dbReference>
<accession>A0A090IG12</accession>
<name>A0A090IG12_9GAMM</name>
<keyword evidence="12" id="KW-1185">Reference proteome</keyword>
<evidence type="ECO:0000313" key="13">
    <source>
        <dbReference type="Proteomes" id="UP000183794"/>
    </source>
</evidence>
<dbReference type="OrthoDB" id="9805070at2"/>
<evidence type="ECO:0000313" key="12">
    <source>
        <dbReference type="Proteomes" id="UP000182660"/>
    </source>
</evidence>
<dbReference type="PROSITE" id="PS51782">
    <property type="entry name" value="LYSM"/>
    <property type="match status" value="1"/>
</dbReference>